<dbReference type="eggNOG" id="ENOG5032XKV">
    <property type="taxonomic scope" value="Bacteria"/>
</dbReference>
<protein>
    <submittedName>
        <fullName evidence="1">Uncharacterized protein</fullName>
    </submittedName>
</protein>
<dbReference type="EMBL" id="AEDD01000002">
    <property type="protein sequence ID" value="EFM12338.1"/>
    <property type="molecule type" value="Genomic_DNA"/>
</dbReference>
<gene>
    <name evidence="1" type="ORF">PaecuDRAFT_1018</name>
</gene>
<dbReference type="STRING" id="717606.PaecuDRAFT_1018"/>
<reference evidence="1 2" key="1">
    <citation type="submission" date="2010-07" db="EMBL/GenBank/DDBJ databases">
        <title>The draft genome of Paenibacillus curdlanolyticus YK9.</title>
        <authorList>
            <consortium name="US DOE Joint Genome Institute (JGI-PGF)"/>
            <person name="Lucas S."/>
            <person name="Copeland A."/>
            <person name="Lapidus A."/>
            <person name="Cheng J.-F."/>
            <person name="Bruce D."/>
            <person name="Goodwin L."/>
            <person name="Pitluck S."/>
            <person name="Land M.L."/>
            <person name="Hauser L."/>
            <person name="Chang Y.-J."/>
            <person name="Jeffries C."/>
            <person name="Anderson I.J."/>
            <person name="Johnson E."/>
            <person name="Loganathan U."/>
            <person name="Mulhopadhyay B."/>
            <person name="Kyrpides N."/>
            <person name="Woyke T.J."/>
        </authorList>
    </citation>
    <scope>NUCLEOTIDE SEQUENCE [LARGE SCALE GENOMIC DNA]</scope>
    <source>
        <strain evidence="1 2">YK9</strain>
    </source>
</reference>
<sequence length="260" mass="28880">MRMHRSWKIIIVNILIIMLTLNGCSAVEHKKGSAANHSGKVETASSRDQSDTCMAEIEWMDFLFINGINYLYNQDGSEEVKDSQLGEQLGEVSFLVSNHACTNYTRMDGDAAFLPIGTPIYALKGYKPEFRVVANYKVYEVNENAKAATMGDLLDIRDRVVKVSLDSGLDGSHIGDFSPEASTAFIDQLLPLAHIEYQEIYKNAKPETGIFLRVHLKDQTSIRMVFYPNANAFTLGAYGTEQLKALIMAQRAQIKSAAGL</sequence>
<proteinExistence type="predicted"/>
<name>E0I5U6_9BACL</name>
<evidence type="ECO:0000313" key="2">
    <source>
        <dbReference type="Proteomes" id="UP000005387"/>
    </source>
</evidence>
<evidence type="ECO:0000313" key="1">
    <source>
        <dbReference type="EMBL" id="EFM12338.1"/>
    </source>
</evidence>
<organism evidence="1 2">
    <name type="scientific">Paenibacillus curdlanolyticus YK9</name>
    <dbReference type="NCBI Taxonomy" id="717606"/>
    <lineage>
        <taxon>Bacteria</taxon>
        <taxon>Bacillati</taxon>
        <taxon>Bacillota</taxon>
        <taxon>Bacilli</taxon>
        <taxon>Bacillales</taxon>
        <taxon>Paenibacillaceae</taxon>
        <taxon>Paenibacillus</taxon>
    </lineage>
</organism>
<dbReference type="AlphaFoldDB" id="E0I5U6"/>
<keyword evidence="2" id="KW-1185">Reference proteome</keyword>
<dbReference type="Proteomes" id="UP000005387">
    <property type="component" value="Unassembled WGS sequence"/>
</dbReference>
<accession>E0I5U6</accession>